<dbReference type="AlphaFoldDB" id="A0A401V3G1"/>
<evidence type="ECO:0000256" key="2">
    <source>
        <dbReference type="SAM" id="MobiDB-lite"/>
    </source>
</evidence>
<feature type="region of interest" description="Disordered" evidence="2">
    <location>
        <begin position="127"/>
        <end position="162"/>
    </location>
</feature>
<evidence type="ECO:0000313" key="4">
    <source>
        <dbReference type="Proteomes" id="UP000288246"/>
    </source>
</evidence>
<keyword evidence="1" id="KW-0175">Coiled coil</keyword>
<feature type="compositionally biased region" description="Low complexity" evidence="2">
    <location>
        <begin position="145"/>
        <end position="162"/>
    </location>
</feature>
<accession>A0A401V3G1</accession>
<dbReference type="Gene3D" id="3.30.70.60">
    <property type="match status" value="1"/>
</dbReference>
<feature type="coiled-coil region" evidence="1">
    <location>
        <begin position="43"/>
        <end position="87"/>
    </location>
</feature>
<dbReference type="InterPro" id="IPR014717">
    <property type="entry name" value="Transl_elong_EF1B/ribsomal_bS6"/>
</dbReference>
<dbReference type="OrthoDB" id="4823950at2"/>
<reference evidence="3 4" key="1">
    <citation type="submission" date="2018-11" db="EMBL/GenBank/DDBJ databases">
        <title>Draft genome sequence of Cellulomonas takizawaensis strain TKZ-21.</title>
        <authorList>
            <person name="Yamamura H."/>
            <person name="Hayashi T."/>
            <person name="Hamada M."/>
            <person name="Serisawa Y."/>
            <person name="Matsuyama K."/>
            <person name="Nakagawa Y."/>
            <person name="Otoguro M."/>
            <person name="Yanagida F."/>
            <person name="Hayakawa M."/>
        </authorList>
    </citation>
    <scope>NUCLEOTIDE SEQUENCE [LARGE SCALE GENOMIC DNA]</scope>
    <source>
        <strain evidence="3 4">TKZ-21</strain>
    </source>
</reference>
<name>A0A401V3G1_9CELL</name>
<evidence type="ECO:0000313" key="3">
    <source>
        <dbReference type="EMBL" id="GCD21435.1"/>
    </source>
</evidence>
<organism evidence="3 4">
    <name type="scientific">Cellulomonas algicola</name>
    <dbReference type="NCBI Taxonomy" id="2071633"/>
    <lineage>
        <taxon>Bacteria</taxon>
        <taxon>Bacillati</taxon>
        <taxon>Actinomycetota</taxon>
        <taxon>Actinomycetes</taxon>
        <taxon>Micrococcales</taxon>
        <taxon>Cellulomonadaceae</taxon>
        <taxon>Cellulomonas</taxon>
    </lineage>
</organism>
<proteinExistence type="predicted"/>
<evidence type="ECO:0008006" key="5">
    <source>
        <dbReference type="Google" id="ProtNLM"/>
    </source>
</evidence>
<dbReference type="RefSeq" id="WP_124343958.1">
    <property type="nucleotide sequence ID" value="NZ_BHYL01000283.1"/>
</dbReference>
<keyword evidence="4" id="KW-1185">Reference proteome</keyword>
<sequence>MGGSKTASWVTGTALLALVLVAGGWFLLIGPVFATAGETRLQAQSVRESNEALAQRITKLAKQYENLEQYKAELAALRAQVPTTAQQSEYLRELQTIADANGVTLTTVTPSIPSAFTLVGQAAAAPAQDEEMSGAGVSGQDGETPADTATDPAAQPAAPAGPAVPAGMATVQLSMTAVGSYDGILAFVNALQTGTTRLFLLTDVQGNGQSDTEAGAGRPATAVGDLEVQLTGMVFVLPDSTTPVAPADPEAPAPALPGAVPNKNPMVPLGG</sequence>
<protein>
    <recommendedName>
        <fullName evidence="5">Pilus assembly protein PilO</fullName>
    </recommendedName>
</protein>
<evidence type="ECO:0000256" key="1">
    <source>
        <dbReference type="SAM" id="Coils"/>
    </source>
</evidence>
<dbReference type="Proteomes" id="UP000288246">
    <property type="component" value="Unassembled WGS sequence"/>
</dbReference>
<gene>
    <name evidence="3" type="ORF">CTKZ_29970</name>
</gene>
<feature type="region of interest" description="Disordered" evidence="2">
    <location>
        <begin position="245"/>
        <end position="271"/>
    </location>
</feature>
<dbReference type="EMBL" id="BHYL01000283">
    <property type="protein sequence ID" value="GCD21435.1"/>
    <property type="molecule type" value="Genomic_DNA"/>
</dbReference>
<comment type="caution">
    <text evidence="3">The sequence shown here is derived from an EMBL/GenBank/DDBJ whole genome shotgun (WGS) entry which is preliminary data.</text>
</comment>